<dbReference type="EMBL" id="CACVKT020006091">
    <property type="protein sequence ID" value="CAC5399801.1"/>
    <property type="molecule type" value="Genomic_DNA"/>
</dbReference>
<name>A0A6J8CVV8_MYTCO</name>
<dbReference type="Pfam" id="PF24764">
    <property type="entry name" value="rva_4"/>
    <property type="match status" value="1"/>
</dbReference>
<evidence type="ECO:0000259" key="1">
    <source>
        <dbReference type="PROSITE" id="PS50835"/>
    </source>
</evidence>
<dbReference type="PROSITE" id="PS50835">
    <property type="entry name" value="IG_LIKE"/>
    <property type="match status" value="2"/>
</dbReference>
<dbReference type="OrthoDB" id="6155942at2759"/>
<dbReference type="AlphaFoldDB" id="A0A6J8CVV8"/>
<dbReference type="PANTHER" id="PTHR46791">
    <property type="entry name" value="EXPRESSED PROTEIN"/>
    <property type="match status" value="1"/>
</dbReference>
<dbReference type="InterPro" id="IPR013783">
    <property type="entry name" value="Ig-like_fold"/>
</dbReference>
<dbReference type="SMART" id="SM00409">
    <property type="entry name" value="IG"/>
    <property type="match status" value="2"/>
</dbReference>
<feature type="domain" description="Ig-like" evidence="1">
    <location>
        <begin position="300"/>
        <end position="388"/>
    </location>
</feature>
<dbReference type="PANTHER" id="PTHR46791:SF13">
    <property type="entry name" value="CLR5 DOMAIN-CONTAINING PROTEIN"/>
    <property type="match status" value="1"/>
</dbReference>
<proteinExistence type="predicted"/>
<protein>
    <recommendedName>
        <fullName evidence="1">Ig-like domain-containing protein</fullName>
    </recommendedName>
</protein>
<evidence type="ECO:0000313" key="3">
    <source>
        <dbReference type="Proteomes" id="UP000507470"/>
    </source>
</evidence>
<dbReference type="InterPro" id="IPR003599">
    <property type="entry name" value="Ig_sub"/>
</dbReference>
<dbReference type="Gene3D" id="2.60.40.10">
    <property type="entry name" value="Immunoglobulins"/>
    <property type="match status" value="2"/>
</dbReference>
<accession>A0A6J8CVV8</accession>
<dbReference type="InterPro" id="IPR036179">
    <property type="entry name" value="Ig-like_dom_sf"/>
</dbReference>
<keyword evidence="3" id="KW-1185">Reference proteome</keyword>
<dbReference type="SUPFAM" id="SSF48726">
    <property type="entry name" value="Immunoglobulin"/>
    <property type="match status" value="2"/>
</dbReference>
<dbReference type="SMART" id="SM00408">
    <property type="entry name" value="IGc2"/>
    <property type="match status" value="2"/>
</dbReference>
<feature type="domain" description="Ig-like" evidence="1">
    <location>
        <begin position="197"/>
        <end position="290"/>
    </location>
</feature>
<dbReference type="InterPro" id="IPR007110">
    <property type="entry name" value="Ig-like_dom"/>
</dbReference>
<organism evidence="2 3">
    <name type="scientific">Mytilus coruscus</name>
    <name type="common">Sea mussel</name>
    <dbReference type="NCBI Taxonomy" id="42192"/>
    <lineage>
        <taxon>Eukaryota</taxon>
        <taxon>Metazoa</taxon>
        <taxon>Spiralia</taxon>
        <taxon>Lophotrochozoa</taxon>
        <taxon>Mollusca</taxon>
        <taxon>Bivalvia</taxon>
        <taxon>Autobranchia</taxon>
        <taxon>Pteriomorphia</taxon>
        <taxon>Mytilida</taxon>
        <taxon>Mytiloidea</taxon>
        <taxon>Mytilidae</taxon>
        <taxon>Mytilinae</taxon>
        <taxon>Mytilus</taxon>
    </lineage>
</organism>
<sequence>MVEAGVTNNDPKIVAGYYIQAVIKKNGCSRSVRSNFGTENKYVDQMQRFFHRNGIDSDHCYIYGSSTQNQRIECLWAILRKQCAQFWRDLFTLLKQHNKFDGSYLDQNLVWFCFMGLIQENTIEVKQSNSSKSDKKHAYNILRATILKKTRNRCGVYVRKLFSFLHRTKKSANRQWWQRQNRNTEMWSIVVMLTVFPVAFFQNIRYVKLEDTVELQCPTRSESSEIIWFGPKHVTPISRGRTIYKSKNSHRFEVFGDFSIGEYHLRIINIKISDVGIYKCTISVLKRTYQYEFDIKLEKPPTDLTIKNTESGNIIHATEGRDLILECQVISGVPKESLIWIHRGIELNESNSGVAKLVISPRVAYHLDQFTCKAESSALKIPLSKTVTLMVQL</sequence>
<dbReference type="InterPro" id="IPR058913">
    <property type="entry name" value="Integrase_dom_put"/>
</dbReference>
<evidence type="ECO:0000313" key="2">
    <source>
        <dbReference type="EMBL" id="CAC5399801.1"/>
    </source>
</evidence>
<gene>
    <name evidence="2" type="ORF">MCOR_34033</name>
</gene>
<reference evidence="2 3" key="1">
    <citation type="submission" date="2020-06" db="EMBL/GenBank/DDBJ databases">
        <authorList>
            <person name="Li R."/>
            <person name="Bekaert M."/>
        </authorList>
    </citation>
    <scope>NUCLEOTIDE SEQUENCE [LARGE SCALE GENOMIC DNA]</scope>
    <source>
        <strain evidence="3">wild</strain>
    </source>
</reference>
<dbReference type="Proteomes" id="UP000507470">
    <property type="component" value="Unassembled WGS sequence"/>
</dbReference>
<dbReference type="InterPro" id="IPR003598">
    <property type="entry name" value="Ig_sub2"/>
</dbReference>